<gene>
    <name evidence="2" type="ordered locus">DaAHT2_1227</name>
</gene>
<dbReference type="PANTHER" id="PTHR12110:SF53">
    <property type="entry name" value="BLR5974 PROTEIN"/>
    <property type="match status" value="1"/>
</dbReference>
<dbReference type="InterPro" id="IPR036237">
    <property type="entry name" value="Xyl_isomerase-like_sf"/>
</dbReference>
<keyword evidence="3" id="KW-1185">Reference proteome</keyword>
<evidence type="ECO:0000313" key="2">
    <source>
        <dbReference type="EMBL" id="ADH85924.1"/>
    </source>
</evidence>
<dbReference type="STRING" id="589865.DaAHT2_1227"/>
<dbReference type="InParanoid" id="D6Z2Z9"/>
<dbReference type="Gene3D" id="3.20.20.150">
    <property type="entry name" value="Divalent-metal-dependent TIM barrel enzymes"/>
    <property type="match status" value="1"/>
</dbReference>
<sequence>MSDWSVGLSTGCFYRTSIFECLPLIREHGFSMLEICSHPDHLDYHDLALVRRAARQLEAWSLEAYSFHAPFAAGLDITSPAAAQRRRSIDEMLAAVEAAALLGARYLVLHPGPEKELQPEPGEYLQRRQNGVLALNEIAARCRLRQVQLVLENMLPHLFCGDISELLRCLGAVREGGVGTCLDTGHAVLSGELFHIATTLAGSLKMIHASDNHGHYDDHLPPGQGGIDWLPLLGHLQRMGFAGGIILELNGDAKIDPETMLREAARARLYLRRLSRQLL</sequence>
<keyword evidence="2" id="KW-0413">Isomerase</keyword>
<organism evidence="2 3">
    <name type="scientific">Desulfurivibrio alkaliphilus (strain DSM 19089 / UNIQEM U267 / AHT2)</name>
    <dbReference type="NCBI Taxonomy" id="589865"/>
    <lineage>
        <taxon>Bacteria</taxon>
        <taxon>Pseudomonadati</taxon>
        <taxon>Thermodesulfobacteriota</taxon>
        <taxon>Desulfobulbia</taxon>
        <taxon>Desulfobulbales</taxon>
        <taxon>Desulfobulbaceae</taxon>
        <taxon>Desulfurivibrio</taxon>
    </lineage>
</organism>
<proteinExistence type="predicted"/>
<dbReference type="PANTHER" id="PTHR12110">
    <property type="entry name" value="HYDROXYPYRUVATE ISOMERASE"/>
    <property type="match status" value="1"/>
</dbReference>
<evidence type="ECO:0000313" key="3">
    <source>
        <dbReference type="Proteomes" id="UP000001508"/>
    </source>
</evidence>
<dbReference type="AlphaFoldDB" id="D6Z2Z9"/>
<reference evidence="3" key="1">
    <citation type="submission" date="2010-02" db="EMBL/GenBank/DDBJ databases">
        <title>Complete sequence of Desulfurivibrio alkaliphilus AHT2.</title>
        <authorList>
            <consortium name="US DOE Joint Genome Institute"/>
            <person name="Pitluck S."/>
            <person name="Chertkov O."/>
            <person name="Detter J.C."/>
            <person name="Han C."/>
            <person name="Tapia R."/>
            <person name="Larimer F."/>
            <person name="Land M."/>
            <person name="Hauser L."/>
            <person name="Kyrpides N."/>
            <person name="Mikhailova N."/>
            <person name="Sorokin D.Y."/>
            <person name="Muyzer G."/>
            <person name="Woyke T."/>
        </authorList>
    </citation>
    <scope>NUCLEOTIDE SEQUENCE [LARGE SCALE GENOMIC DNA]</scope>
    <source>
        <strain evidence="3">DSM 19089 / UNIQEM U267 / AHT2</strain>
    </source>
</reference>
<dbReference type="InterPro" id="IPR013022">
    <property type="entry name" value="Xyl_isomerase-like_TIM-brl"/>
</dbReference>
<dbReference type="OrthoDB" id="9801960at2"/>
<evidence type="ECO:0000259" key="1">
    <source>
        <dbReference type="Pfam" id="PF01261"/>
    </source>
</evidence>
<dbReference type="RefSeq" id="WP_013163453.1">
    <property type="nucleotide sequence ID" value="NC_014216.1"/>
</dbReference>
<dbReference type="KEGG" id="dak:DaAHT2_1227"/>
<dbReference type="EMBL" id="CP001940">
    <property type="protein sequence ID" value="ADH85924.1"/>
    <property type="molecule type" value="Genomic_DNA"/>
</dbReference>
<dbReference type="HOGENOM" id="CLU_050006_7_1_7"/>
<dbReference type="Pfam" id="PF01261">
    <property type="entry name" value="AP_endonuc_2"/>
    <property type="match status" value="1"/>
</dbReference>
<dbReference type="InterPro" id="IPR050312">
    <property type="entry name" value="IolE/XylAMocC-like"/>
</dbReference>
<dbReference type="eggNOG" id="COG1082">
    <property type="taxonomic scope" value="Bacteria"/>
</dbReference>
<dbReference type="Proteomes" id="UP000001508">
    <property type="component" value="Chromosome"/>
</dbReference>
<name>D6Z2Z9_DESAT</name>
<accession>D6Z2Z9</accession>
<dbReference type="GO" id="GO:0016853">
    <property type="term" value="F:isomerase activity"/>
    <property type="evidence" value="ECO:0007669"/>
    <property type="project" value="UniProtKB-KW"/>
</dbReference>
<protein>
    <submittedName>
        <fullName evidence="2">Xylose isomerase domain protein TIM barrel</fullName>
    </submittedName>
</protein>
<feature type="domain" description="Xylose isomerase-like TIM barrel" evidence="1">
    <location>
        <begin position="24"/>
        <end position="266"/>
    </location>
</feature>
<dbReference type="SUPFAM" id="SSF51658">
    <property type="entry name" value="Xylose isomerase-like"/>
    <property type="match status" value="1"/>
</dbReference>